<dbReference type="GO" id="GO:0016747">
    <property type="term" value="F:acyltransferase activity, transferring groups other than amino-acyl groups"/>
    <property type="evidence" value="ECO:0007669"/>
    <property type="project" value="InterPro"/>
</dbReference>
<organism evidence="2 3">
    <name type="scientific">Vibrio splendidus</name>
    <dbReference type="NCBI Taxonomy" id="29497"/>
    <lineage>
        <taxon>Bacteria</taxon>
        <taxon>Pseudomonadati</taxon>
        <taxon>Pseudomonadota</taxon>
        <taxon>Gammaproteobacteria</taxon>
        <taxon>Vibrionales</taxon>
        <taxon>Vibrionaceae</taxon>
        <taxon>Vibrio</taxon>
    </lineage>
</organism>
<evidence type="ECO:0000313" key="3">
    <source>
        <dbReference type="Proteomes" id="UP000235330"/>
    </source>
</evidence>
<dbReference type="InterPro" id="IPR016181">
    <property type="entry name" value="Acyl_CoA_acyltransferase"/>
</dbReference>
<feature type="domain" description="N-acetyltransferase" evidence="1">
    <location>
        <begin position="3"/>
        <end position="148"/>
    </location>
</feature>
<dbReference type="Proteomes" id="UP000235330">
    <property type="component" value="Unassembled WGS sequence"/>
</dbReference>
<dbReference type="CDD" id="cd04301">
    <property type="entry name" value="NAT_SF"/>
    <property type="match status" value="1"/>
</dbReference>
<dbReference type="AlphaFoldDB" id="A0A2N7FGI9"/>
<dbReference type="InterPro" id="IPR000182">
    <property type="entry name" value="GNAT_dom"/>
</dbReference>
<gene>
    <name evidence="2" type="ORF">BCU17_01100</name>
</gene>
<dbReference type="EMBL" id="MCWU01000013">
    <property type="protein sequence ID" value="PMJ68412.1"/>
    <property type="molecule type" value="Genomic_DNA"/>
</dbReference>
<keyword evidence="2" id="KW-0808">Transferase</keyword>
<accession>A0A2N7FGI9</accession>
<name>A0A2N7FGI9_VIBSP</name>
<sequence>MKYSTRPALPTDYEFLFELKKAAEFEPIKAVFGWDEQVQRDIHAEEWAEERPEIIEYQGKAIGSVLLQDKGDHFYFCRFFLLPEHHSKGIGSQVLTDCLAQVAKLNKPVKLCYLQGNRVGELYLRFGFEVTSQNDQFVYMWRSTCQRD</sequence>
<comment type="caution">
    <text evidence="2">The sequence shown here is derived from an EMBL/GenBank/DDBJ whole genome shotgun (WGS) entry which is preliminary data.</text>
</comment>
<reference evidence="3" key="1">
    <citation type="submission" date="2016-07" db="EMBL/GenBank/DDBJ databases">
        <title>Nontailed viruses are major unrecognized killers of bacteria in the ocean.</title>
        <authorList>
            <person name="Kauffman K."/>
            <person name="Hussain F."/>
            <person name="Yang J."/>
            <person name="Arevalo P."/>
            <person name="Brown J."/>
            <person name="Cutler M."/>
            <person name="Kelly L."/>
            <person name="Polz M.F."/>
        </authorList>
    </citation>
    <scope>NUCLEOTIDE SEQUENCE [LARGE SCALE GENOMIC DNA]</scope>
    <source>
        <strain evidence="3">10N.261.55.E11</strain>
    </source>
</reference>
<dbReference type="SUPFAM" id="SSF55729">
    <property type="entry name" value="Acyl-CoA N-acyltransferases (Nat)"/>
    <property type="match status" value="1"/>
</dbReference>
<evidence type="ECO:0000259" key="1">
    <source>
        <dbReference type="PROSITE" id="PS51186"/>
    </source>
</evidence>
<protein>
    <submittedName>
        <fullName evidence="2">GNAT family N-acetyltransferase</fullName>
    </submittedName>
</protein>
<proteinExistence type="predicted"/>
<dbReference type="Pfam" id="PF13508">
    <property type="entry name" value="Acetyltransf_7"/>
    <property type="match status" value="1"/>
</dbReference>
<evidence type="ECO:0000313" key="2">
    <source>
        <dbReference type="EMBL" id="PMJ68412.1"/>
    </source>
</evidence>
<dbReference type="RefSeq" id="WP_102515751.1">
    <property type="nucleotide sequence ID" value="NZ_CAWNSM010000013.1"/>
</dbReference>
<dbReference type="Gene3D" id="3.40.630.30">
    <property type="match status" value="1"/>
</dbReference>
<dbReference type="PROSITE" id="PS51186">
    <property type="entry name" value="GNAT"/>
    <property type="match status" value="1"/>
</dbReference>